<feature type="region of interest" description="Disordered" evidence="1">
    <location>
        <begin position="145"/>
        <end position="190"/>
    </location>
</feature>
<feature type="region of interest" description="Disordered" evidence="1">
    <location>
        <begin position="1"/>
        <end position="45"/>
    </location>
</feature>
<dbReference type="OrthoDB" id="10067079at2759"/>
<dbReference type="Proteomes" id="UP000187455">
    <property type="component" value="Unassembled WGS sequence"/>
</dbReference>
<feature type="compositionally biased region" description="Basic residues" evidence="1">
    <location>
        <begin position="145"/>
        <end position="159"/>
    </location>
</feature>
<dbReference type="PANTHER" id="PTHR13507">
    <property type="entry name" value="PRKR-INTERACTING PROTEIN 1"/>
    <property type="match status" value="1"/>
</dbReference>
<dbReference type="InterPro" id="IPR009548">
    <property type="entry name" value="Prkrip1"/>
</dbReference>
<feature type="compositionally biased region" description="Basic and acidic residues" evidence="1">
    <location>
        <begin position="1"/>
        <end position="23"/>
    </location>
</feature>
<proteinExistence type="predicted"/>
<gene>
    <name evidence="2" type="ORF">AYI68_g4097</name>
</gene>
<evidence type="ECO:0000256" key="1">
    <source>
        <dbReference type="SAM" id="MobiDB-lite"/>
    </source>
</evidence>
<dbReference type="AlphaFoldDB" id="A0A1R0GY14"/>
<comment type="caution">
    <text evidence="2">The sequence shown here is derived from an EMBL/GenBank/DDBJ whole genome shotgun (WGS) entry which is preliminary data.</text>
</comment>
<dbReference type="STRING" id="133383.A0A1R0GY14"/>
<protein>
    <submittedName>
        <fullName evidence="2">PRKR-interacting protein 1-like protein</fullName>
    </submittedName>
</protein>
<feature type="compositionally biased region" description="Basic and acidic residues" evidence="1">
    <location>
        <begin position="177"/>
        <end position="190"/>
    </location>
</feature>
<dbReference type="GO" id="GO:0005730">
    <property type="term" value="C:nucleolus"/>
    <property type="evidence" value="ECO:0007669"/>
    <property type="project" value="TreeGrafter"/>
</dbReference>
<dbReference type="GO" id="GO:0019901">
    <property type="term" value="F:protein kinase binding"/>
    <property type="evidence" value="ECO:0007669"/>
    <property type="project" value="TreeGrafter"/>
</dbReference>
<accession>A0A1R0GY14</accession>
<dbReference type="GO" id="GO:0003725">
    <property type="term" value="F:double-stranded RNA binding"/>
    <property type="evidence" value="ECO:0007669"/>
    <property type="project" value="InterPro"/>
</dbReference>
<dbReference type="EMBL" id="LSSL01002160">
    <property type="protein sequence ID" value="OLY81792.1"/>
    <property type="molecule type" value="Genomic_DNA"/>
</dbReference>
<organism evidence="2 3">
    <name type="scientific">Smittium mucronatum</name>
    <dbReference type="NCBI Taxonomy" id="133383"/>
    <lineage>
        <taxon>Eukaryota</taxon>
        <taxon>Fungi</taxon>
        <taxon>Fungi incertae sedis</taxon>
        <taxon>Zoopagomycota</taxon>
        <taxon>Kickxellomycotina</taxon>
        <taxon>Harpellomycetes</taxon>
        <taxon>Harpellales</taxon>
        <taxon>Legeriomycetaceae</taxon>
        <taxon>Smittium</taxon>
    </lineage>
</organism>
<evidence type="ECO:0000313" key="2">
    <source>
        <dbReference type="EMBL" id="OLY81792.1"/>
    </source>
</evidence>
<name>A0A1R0GY14_9FUNG</name>
<dbReference type="GO" id="GO:0004860">
    <property type="term" value="F:protein kinase inhibitor activity"/>
    <property type="evidence" value="ECO:0007669"/>
    <property type="project" value="TreeGrafter"/>
</dbReference>
<evidence type="ECO:0000313" key="3">
    <source>
        <dbReference type="Proteomes" id="UP000187455"/>
    </source>
</evidence>
<keyword evidence="3" id="KW-1185">Reference proteome</keyword>
<reference evidence="2 3" key="1">
    <citation type="journal article" date="2016" name="Mol. Biol. Evol.">
        <title>Genome-Wide Survey of Gut Fungi (Harpellales) Reveals the First Horizontally Transferred Ubiquitin Gene from a Mosquito Host.</title>
        <authorList>
            <person name="Wang Y."/>
            <person name="White M.M."/>
            <person name="Kvist S."/>
            <person name="Moncalvo J.M."/>
        </authorList>
    </citation>
    <scope>NUCLEOTIDE SEQUENCE [LARGE SCALE GENOMIC DNA]</scope>
    <source>
        <strain evidence="2 3">ALG-7-W6</strain>
    </source>
</reference>
<dbReference type="PANTHER" id="PTHR13507:SF0">
    <property type="entry name" value="PRKR-INTERACTING PROTEIN 1"/>
    <property type="match status" value="1"/>
</dbReference>
<sequence>MDRTKDKSSIRDEEREPEIKENDESNDVGLTEQVPRKRKSAMNATELQRHLLDKLLKNPDKPVHLPVAKDPLSLLQPPPEFVKTYMGSSAGAGSGEFHVYRHLRRKEMARQSVLKKESELDKKRAILDKKKEEIARIEEELTAKRRTKRQKRKNRKLGIVKKPENNGMKACENNSSSDHEENIKEKAEVDNDEKTIAKTLDPGKFTTIFDDEF</sequence>
<dbReference type="Pfam" id="PF06658">
    <property type="entry name" value="DUF1168"/>
    <property type="match status" value="1"/>
</dbReference>